<dbReference type="Pfam" id="PF11978">
    <property type="entry name" value="MVP_shoulder"/>
    <property type="match status" value="1"/>
</dbReference>
<dbReference type="InterPro" id="IPR036013">
    <property type="entry name" value="Band_7/SPFH_dom_sf"/>
</dbReference>
<sequence length="374" mass="42293">KVGERRVIQGPTSVVLEYDEYLEGMTLSRGRPKDSDNTLSTVYLRTMSNAVTDTIRVSTNDLVDLVIDLKYLVRFGGDDSTWFNVDNYVQYMCDHMRSLIGNQVRQDDIQNFYSNAVERLRDIVLGTKVEGESRANKHFEENGMEIYDLEVISIKFVDRDIEYLLSESRQDELKNTIELENEQRRLVLITGQEETRRAIEGQKDKTAEIISEITIRSSARDAAEQMVRVDAQHAESLKREEGLLITEQEASKRRALLLGDDKKRQDQEEKFARAELVRIIEKLVAEATADETRMKAVQPALIGALQSMAMTGTLEQMAEHLAPLSIVRGESLSGTLSTMLKGTPMEKLLENIEKVGPSQFLGPRTEDVDDEGAA</sequence>
<dbReference type="Gene3D" id="2.30.30.570">
    <property type="match status" value="1"/>
</dbReference>
<feature type="non-terminal residue" evidence="2">
    <location>
        <position position="1"/>
    </location>
</feature>
<dbReference type="AlphaFoldDB" id="A0A0F9AVT5"/>
<dbReference type="InterPro" id="IPR021870">
    <property type="entry name" value="MVP_shoulder"/>
</dbReference>
<dbReference type="InterPro" id="IPR039059">
    <property type="entry name" value="MVP"/>
</dbReference>
<evidence type="ECO:0000259" key="1">
    <source>
        <dbReference type="Pfam" id="PF11978"/>
    </source>
</evidence>
<dbReference type="GO" id="GO:0005634">
    <property type="term" value="C:nucleus"/>
    <property type="evidence" value="ECO:0007669"/>
    <property type="project" value="TreeGrafter"/>
</dbReference>
<dbReference type="EMBL" id="LAZR01055447">
    <property type="protein sequence ID" value="KKK76346.1"/>
    <property type="molecule type" value="Genomic_DNA"/>
</dbReference>
<protein>
    <recommendedName>
        <fullName evidence="1">Major vault protein shoulder domain-containing protein</fullName>
    </recommendedName>
</protein>
<dbReference type="PANTHER" id="PTHR14165">
    <property type="entry name" value="MAJOR VAULT PROTEIN"/>
    <property type="match status" value="1"/>
</dbReference>
<reference evidence="2" key="1">
    <citation type="journal article" date="2015" name="Nature">
        <title>Complex archaea that bridge the gap between prokaryotes and eukaryotes.</title>
        <authorList>
            <person name="Spang A."/>
            <person name="Saw J.H."/>
            <person name="Jorgensen S.L."/>
            <person name="Zaremba-Niedzwiedzka K."/>
            <person name="Martijn J."/>
            <person name="Lind A.E."/>
            <person name="van Eijk R."/>
            <person name="Schleper C."/>
            <person name="Guy L."/>
            <person name="Ettema T.J."/>
        </authorList>
    </citation>
    <scope>NUCLEOTIDE SEQUENCE</scope>
</reference>
<dbReference type="PANTHER" id="PTHR14165:SF3">
    <property type="entry name" value="MAJOR VAULT PROTEIN"/>
    <property type="match status" value="1"/>
</dbReference>
<evidence type="ECO:0000313" key="2">
    <source>
        <dbReference type="EMBL" id="KKK76346.1"/>
    </source>
</evidence>
<accession>A0A0F9AVT5</accession>
<dbReference type="GO" id="GO:0005737">
    <property type="term" value="C:cytoplasm"/>
    <property type="evidence" value="ECO:0007669"/>
    <property type="project" value="TreeGrafter"/>
</dbReference>
<organism evidence="2">
    <name type="scientific">marine sediment metagenome</name>
    <dbReference type="NCBI Taxonomy" id="412755"/>
    <lineage>
        <taxon>unclassified sequences</taxon>
        <taxon>metagenomes</taxon>
        <taxon>ecological metagenomes</taxon>
    </lineage>
</organism>
<name>A0A0F9AVT5_9ZZZZ</name>
<comment type="caution">
    <text evidence="2">The sequence shown here is derived from an EMBL/GenBank/DDBJ whole genome shotgun (WGS) entry which is preliminary data.</text>
</comment>
<feature type="domain" description="Major vault protein shoulder" evidence="1">
    <location>
        <begin position="49"/>
        <end position="158"/>
    </location>
</feature>
<gene>
    <name evidence="2" type="ORF">LCGC14_2864590</name>
</gene>
<proteinExistence type="predicted"/>
<dbReference type="Gene3D" id="3.30.479.30">
    <property type="entry name" value="Band 7 domain"/>
    <property type="match status" value="1"/>
</dbReference>